<dbReference type="NCBIfam" id="TIGR00191">
    <property type="entry name" value="thrB"/>
    <property type="match status" value="1"/>
</dbReference>
<protein>
    <recommendedName>
        <fullName evidence="4">Homoserine kinase</fullName>
        <ecNumber evidence="3">2.7.1.39</ecNumber>
    </recommendedName>
</protein>
<evidence type="ECO:0000313" key="14">
    <source>
        <dbReference type="EMBL" id="GAA99551.1"/>
    </source>
</evidence>
<dbReference type="HOGENOM" id="CLU_041243_2_1_1"/>
<evidence type="ECO:0000256" key="8">
    <source>
        <dbReference type="ARBA" id="ARBA00022741"/>
    </source>
</evidence>
<dbReference type="GO" id="GO:0004413">
    <property type="term" value="F:homoserine kinase activity"/>
    <property type="evidence" value="ECO:0007669"/>
    <property type="project" value="UniProtKB-EC"/>
</dbReference>
<dbReference type="FunCoup" id="G7E8T3">
    <property type="interactions" value="106"/>
</dbReference>
<evidence type="ECO:0000256" key="5">
    <source>
        <dbReference type="ARBA" id="ARBA00022605"/>
    </source>
</evidence>
<dbReference type="GO" id="GO:0005524">
    <property type="term" value="F:ATP binding"/>
    <property type="evidence" value="ECO:0007669"/>
    <property type="project" value="UniProtKB-KW"/>
</dbReference>
<evidence type="ECO:0000313" key="15">
    <source>
        <dbReference type="Proteomes" id="UP000009131"/>
    </source>
</evidence>
<evidence type="ECO:0000259" key="13">
    <source>
        <dbReference type="Pfam" id="PF08544"/>
    </source>
</evidence>
<organism evidence="14 15">
    <name type="scientific">Mixia osmundae (strain CBS 9802 / IAM 14324 / JCM 22182 / KY 12970)</name>
    <dbReference type="NCBI Taxonomy" id="764103"/>
    <lineage>
        <taxon>Eukaryota</taxon>
        <taxon>Fungi</taxon>
        <taxon>Dikarya</taxon>
        <taxon>Basidiomycota</taxon>
        <taxon>Pucciniomycotina</taxon>
        <taxon>Mixiomycetes</taxon>
        <taxon>Mixiales</taxon>
        <taxon>Mixiaceae</taxon>
        <taxon>Mixia</taxon>
    </lineage>
</organism>
<comment type="catalytic activity">
    <reaction evidence="11">
        <text>L-homoserine + ATP = O-phospho-L-homoserine + ADP + H(+)</text>
        <dbReference type="Rhea" id="RHEA:13985"/>
        <dbReference type="ChEBI" id="CHEBI:15378"/>
        <dbReference type="ChEBI" id="CHEBI:30616"/>
        <dbReference type="ChEBI" id="CHEBI:57476"/>
        <dbReference type="ChEBI" id="CHEBI:57590"/>
        <dbReference type="ChEBI" id="CHEBI:456216"/>
        <dbReference type="EC" id="2.7.1.39"/>
    </reaction>
    <physiologicalReaction direction="left-to-right" evidence="11">
        <dbReference type="Rhea" id="RHEA:13986"/>
    </physiologicalReaction>
</comment>
<evidence type="ECO:0000256" key="11">
    <source>
        <dbReference type="ARBA" id="ARBA00049913"/>
    </source>
</evidence>
<keyword evidence="6" id="KW-0808">Transferase</keyword>
<keyword evidence="8" id="KW-0547">Nucleotide-binding</keyword>
<dbReference type="PRINTS" id="PR00958">
    <property type="entry name" value="HOMSERKINASE"/>
</dbReference>
<dbReference type="SUPFAM" id="SSF55060">
    <property type="entry name" value="GHMP Kinase, C-terminal domain"/>
    <property type="match status" value="1"/>
</dbReference>
<name>G7E8T3_MIXOS</name>
<keyword evidence="9" id="KW-0418">Kinase</keyword>
<feature type="domain" description="GHMP kinase N-terminal" evidence="12">
    <location>
        <begin position="108"/>
        <end position="175"/>
    </location>
</feature>
<feature type="domain" description="GHMP kinase C-terminal" evidence="13">
    <location>
        <begin position="282"/>
        <end position="353"/>
    </location>
</feature>
<comment type="similarity">
    <text evidence="2">Belongs to the GHMP kinase family. Homoserine kinase subfamily.</text>
</comment>
<dbReference type="Gene3D" id="3.30.230.10">
    <property type="match status" value="1"/>
</dbReference>
<dbReference type="InterPro" id="IPR020568">
    <property type="entry name" value="Ribosomal_Su5_D2-typ_SF"/>
</dbReference>
<keyword evidence="7" id="KW-0791">Threonine biosynthesis</keyword>
<dbReference type="InParanoid" id="G7E8T3"/>
<evidence type="ECO:0000256" key="7">
    <source>
        <dbReference type="ARBA" id="ARBA00022697"/>
    </source>
</evidence>
<sequence length="379" mass="40535">MVSFKISVPSTSANIGPGFDVLGLSMSLYLELEVSLPANADSSSSPLEASKRAQCSYAQVELTYSGEGATEAPLDPYKNLITRVALYVLRCHDYTSFPYTTTGSENRAGEACISIHVTNSVPFGRGLGSSGAAVIAGVLLADRLGRLGLSDSRRLDFALMVERHPDNVAAALLGGFVASYLRELPPEDLKAASIPLAEVLPEYPPEADENWGRDPPVPPVGIGHWVKLAWSPKVKAIAVIPAFEVSTAKARAALQPAYALKDCVFNLQRLAVLTQALGQQNPDPDLIFQAMQDRLHQPYRKHLIPALPTVLSSFSPTSHPGLLGICLSGAGPTILALATQNFEQIAQSVCEIFQAEGGIHCRWLVLDATTQGGTIEEHL</sequence>
<dbReference type="PROSITE" id="PS00627">
    <property type="entry name" value="GHMP_KINASES_ATP"/>
    <property type="match status" value="1"/>
</dbReference>
<dbReference type="Pfam" id="PF00288">
    <property type="entry name" value="GHMP_kinases_N"/>
    <property type="match status" value="1"/>
</dbReference>
<accession>G7E8T3</accession>
<dbReference type="OrthoDB" id="195231at2759"/>
<evidence type="ECO:0000259" key="12">
    <source>
        <dbReference type="Pfam" id="PF00288"/>
    </source>
</evidence>
<dbReference type="SUPFAM" id="SSF54211">
    <property type="entry name" value="Ribosomal protein S5 domain 2-like"/>
    <property type="match status" value="1"/>
</dbReference>
<dbReference type="InterPro" id="IPR006204">
    <property type="entry name" value="GHMP_kinase_N_dom"/>
</dbReference>
<proteinExistence type="inferred from homology"/>
<dbReference type="RefSeq" id="XP_014568779.1">
    <property type="nucleotide sequence ID" value="XM_014713293.1"/>
</dbReference>
<dbReference type="GO" id="GO:0009088">
    <property type="term" value="P:threonine biosynthetic process"/>
    <property type="evidence" value="ECO:0007669"/>
    <property type="project" value="UniProtKB-UniPathway"/>
</dbReference>
<evidence type="ECO:0000256" key="9">
    <source>
        <dbReference type="ARBA" id="ARBA00022777"/>
    </source>
</evidence>
<dbReference type="Pfam" id="PF08544">
    <property type="entry name" value="GHMP_kinases_C"/>
    <property type="match status" value="1"/>
</dbReference>
<keyword evidence="15" id="KW-1185">Reference proteome</keyword>
<evidence type="ECO:0000256" key="1">
    <source>
        <dbReference type="ARBA" id="ARBA00005015"/>
    </source>
</evidence>
<dbReference type="EMBL" id="BABT02000220">
    <property type="protein sequence ID" value="GAA99551.1"/>
    <property type="molecule type" value="Genomic_DNA"/>
</dbReference>
<dbReference type="PANTHER" id="PTHR20861:SF1">
    <property type="entry name" value="HOMOSERINE KINASE"/>
    <property type="match status" value="1"/>
</dbReference>
<dbReference type="Gene3D" id="3.30.70.890">
    <property type="entry name" value="GHMP kinase, C-terminal domain"/>
    <property type="match status" value="1"/>
</dbReference>
<evidence type="ECO:0000256" key="3">
    <source>
        <dbReference type="ARBA" id="ARBA00012078"/>
    </source>
</evidence>
<keyword evidence="5" id="KW-0028">Amino-acid biosynthesis</keyword>
<dbReference type="UniPathway" id="UPA00050">
    <property type="reaction ID" value="UER00064"/>
</dbReference>
<evidence type="ECO:0000256" key="4">
    <source>
        <dbReference type="ARBA" id="ARBA00017858"/>
    </source>
</evidence>
<dbReference type="eggNOG" id="KOG1537">
    <property type="taxonomic scope" value="Eukaryota"/>
</dbReference>
<dbReference type="HAMAP" id="MF_00384">
    <property type="entry name" value="Homoser_kinase"/>
    <property type="match status" value="1"/>
</dbReference>
<keyword evidence="10" id="KW-0067">ATP-binding</keyword>
<dbReference type="OMA" id="CANRIPH"/>
<gene>
    <name evidence="14" type="primary">Mo06252</name>
    <name evidence="14" type="ORF">E5Q_06252</name>
</gene>
<dbReference type="EC" id="2.7.1.39" evidence="3"/>
<dbReference type="InterPro" id="IPR013750">
    <property type="entry name" value="GHMP_kinase_C_dom"/>
</dbReference>
<dbReference type="PANTHER" id="PTHR20861">
    <property type="entry name" value="HOMOSERINE/4-DIPHOSPHOCYTIDYL-2-C-METHYL-D-ERYTHRITOL KINASE"/>
    <property type="match status" value="1"/>
</dbReference>
<evidence type="ECO:0000256" key="6">
    <source>
        <dbReference type="ARBA" id="ARBA00022679"/>
    </source>
</evidence>
<dbReference type="InterPro" id="IPR006203">
    <property type="entry name" value="GHMP_knse_ATP-bd_CS"/>
</dbReference>
<evidence type="ECO:0000256" key="2">
    <source>
        <dbReference type="ARBA" id="ARBA00007370"/>
    </source>
</evidence>
<dbReference type="InterPro" id="IPR014721">
    <property type="entry name" value="Ribsml_uS5_D2-typ_fold_subgr"/>
</dbReference>
<dbReference type="Proteomes" id="UP000009131">
    <property type="component" value="Unassembled WGS sequence"/>
</dbReference>
<comment type="pathway">
    <text evidence="1">Amino-acid biosynthesis; L-threonine biosynthesis; L-threonine from L-aspartate: step 4/5.</text>
</comment>
<evidence type="ECO:0000256" key="10">
    <source>
        <dbReference type="ARBA" id="ARBA00022840"/>
    </source>
</evidence>
<reference evidence="14 15" key="2">
    <citation type="journal article" date="2012" name="Open Biol.">
        <title>Characteristics of nucleosomes and linker DNA regions on the genome of the basidiomycete Mixia osmundae revealed by mono- and dinucleosome mapping.</title>
        <authorList>
            <person name="Nishida H."/>
            <person name="Kondo S."/>
            <person name="Matsumoto T."/>
            <person name="Suzuki Y."/>
            <person name="Yoshikawa H."/>
            <person name="Taylor T.D."/>
            <person name="Sugiyama J."/>
        </authorList>
    </citation>
    <scope>NUCLEOTIDE SEQUENCE [LARGE SCALE GENOMIC DNA]</scope>
    <source>
        <strain evidence="15">CBS 9802 / IAM 14324 / JCM 22182 / KY 12970</strain>
    </source>
</reference>
<dbReference type="STRING" id="764103.G7E8T3"/>
<reference evidence="14 15" key="1">
    <citation type="journal article" date="2011" name="J. Gen. Appl. Microbiol.">
        <title>Draft genome sequencing of the enigmatic basidiomycete Mixia osmundae.</title>
        <authorList>
            <person name="Nishida H."/>
            <person name="Nagatsuka Y."/>
            <person name="Sugiyama J."/>
        </authorList>
    </citation>
    <scope>NUCLEOTIDE SEQUENCE [LARGE SCALE GENOMIC DNA]</scope>
    <source>
        <strain evidence="15">CBS 9802 / IAM 14324 / JCM 22182 / KY 12970</strain>
    </source>
</reference>
<dbReference type="InterPro" id="IPR000870">
    <property type="entry name" value="Homoserine_kinase"/>
</dbReference>
<comment type="caution">
    <text evidence="14">The sequence shown here is derived from an EMBL/GenBank/DDBJ whole genome shotgun (WGS) entry which is preliminary data.</text>
</comment>
<dbReference type="InterPro" id="IPR036554">
    <property type="entry name" value="GHMP_kinase_C_sf"/>
</dbReference>
<dbReference type="AlphaFoldDB" id="G7E8T3"/>